<feature type="compositionally biased region" description="Basic and acidic residues" evidence="1">
    <location>
        <begin position="220"/>
        <end position="232"/>
    </location>
</feature>
<dbReference type="SUPFAM" id="SSF56672">
    <property type="entry name" value="DNA/RNA polymerases"/>
    <property type="match status" value="1"/>
</dbReference>
<reference evidence="4" key="1">
    <citation type="submission" date="2019-08" db="EMBL/GenBank/DDBJ databases">
        <authorList>
            <person name="Liu F."/>
        </authorList>
    </citation>
    <scope>NUCLEOTIDE SEQUENCE [LARGE SCALE GENOMIC DNA]</scope>
    <source>
        <strain evidence="4">PA1801</strain>
        <tissue evidence="4">Leaf</tissue>
    </source>
</reference>
<protein>
    <submittedName>
        <fullName evidence="4">Retrovirus-related Pol polyprotein from transposon 17.6</fullName>
    </submittedName>
</protein>
<evidence type="ECO:0000313" key="5">
    <source>
        <dbReference type="Proteomes" id="UP000325315"/>
    </source>
</evidence>
<dbReference type="AlphaFoldDB" id="A0A5B6WN91"/>
<dbReference type="PANTHER" id="PTHR35046">
    <property type="entry name" value="ZINC KNUCKLE (CCHC-TYPE) FAMILY PROTEIN"/>
    <property type="match status" value="1"/>
</dbReference>
<dbReference type="CDD" id="cd01647">
    <property type="entry name" value="RT_LTR"/>
    <property type="match status" value="1"/>
</dbReference>
<proteinExistence type="predicted"/>
<dbReference type="Pfam" id="PF00078">
    <property type="entry name" value="RVT_1"/>
    <property type="match status" value="1"/>
</dbReference>
<dbReference type="Proteomes" id="UP000325315">
    <property type="component" value="Unassembled WGS sequence"/>
</dbReference>
<dbReference type="Gene3D" id="3.30.70.270">
    <property type="match status" value="2"/>
</dbReference>
<accession>A0A5B6WN91</accession>
<feature type="domain" description="Reverse transcriptase/retrotransposon-derived protein RNase H-like" evidence="3">
    <location>
        <begin position="462"/>
        <end position="556"/>
    </location>
</feature>
<feature type="compositionally biased region" description="Basic and acidic residues" evidence="1">
    <location>
        <begin position="197"/>
        <end position="210"/>
    </location>
</feature>
<dbReference type="InterPro" id="IPR041577">
    <property type="entry name" value="RT_RNaseH_2"/>
</dbReference>
<dbReference type="Pfam" id="PF17919">
    <property type="entry name" value="RT_RNaseH_2"/>
    <property type="match status" value="1"/>
</dbReference>
<dbReference type="CDD" id="cd00303">
    <property type="entry name" value="retropepsin_like"/>
    <property type="match status" value="1"/>
</dbReference>
<dbReference type="Gene3D" id="3.10.10.10">
    <property type="entry name" value="HIV Type 1 Reverse Transcriptase, subunit A, domain 1"/>
    <property type="match status" value="1"/>
</dbReference>
<dbReference type="OrthoDB" id="1001400at2759"/>
<sequence>MVVCADSKIESEEEEENEHDAVTDEEEKLKHAVDGELLIIKKSLSLQGLENEQQRENIFHTRCQVQGKVCCVIINGGRCTNMVSTLMVEKLGLPTTKHPDPYKFQWLNDGGELKVTKQVLVTFSIGKYSDEVLCNTVPMHVGHLLLRRPWQFDRRVTHDGYTNRYTFKHLGKTVTLALLTSKQVYEDQVRLKNSIEQMKEKEKSESSKGKKIEKKKGKVKKESEKNERKETVEKETDYEKMNVFAKSSDVRKAFLMRQLILVLMYKENLLNTNDFSENLPSSMMSLLQDFKDVFSDDVPRGLAHLCGIEHQIDFVPGASLSPCAVPVLLVPKKDRTWHMCVDCHAVNKITVKYRHPILRLDDMLDELIGAKLFSKIDLKSRYHQIRMREGDEWKTTFKAKHGLYEWSILEVLRKETLYANLKNCTFCSDKVVFLGFVRFVPNFSTLAAPLTSVIKKNSAFHWGKEQEKAFTIIKDRITKAPLLALPDFTKTFEIGCDASGVGIGVVLTEGGRPITYFSEKLNEATLNYPVYDKEMYSLIRALETWQHYLWLKEFMIHSDHEALKHIKG</sequence>
<dbReference type="EMBL" id="SMMG02000002">
    <property type="protein sequence ID" value="KAA3483331.1"/>
    <property type="molecule type" value="Genomic_DNA"/>
</dbReference>
<evidence type="ECO:0000313" key="4">
    <source>
        <dbReference type="EMBL" id="KAA3483331.1"/>
    </source>
</evidence>
<gene>
    <name evidence="4" type="ORF">EPI10_005513</name>
</gene>
<organism evidence="4 5">
    <name type="scientific">Gossypium australe</name>
    <dbReference type="NCBI Taxonomy" id="47621"/>
    <lineage>
        <taxon>Eukaryota</taxon>
        <taxon>Viridiplantae</taxon>
        <taxon>Streptophyta</taxon>
        <taxon>Embryophyta</taxon>
        <taxon>Tracheophyta</taxon>
        <taxon>Spermatophyta</taxon>
        <taxon>Magnoliopsida</taxon>
        <taxon>eudicotyledons</taxon>
        <taxon>Gunneridae</taxon>
        <taxon>Pentapetalae</taxon>
        <taxon>rosids</taxon>
        <taxon>malvids</taxon>
        <taxon>Malvales</taxon>
        <taxon>Malvaceae</taxon>
        <taxon>Malvoideae</taxon>
        <taxon>Gossypium</taxon>
    </lineage>
</organism>
<evidence type="ECO:0000259" key="3">
    <source>
        <dbReference type="Pfam" id="PF17919"/>
    </source>
</evidence>
<name>A0A5B6WN91_9ROSI</name>
<feature type="region of interest" description="Disordered" evidence="1">
    <location>
        <begin position="5"/>
        <end position="27"/>
    </location>
</feature>
<dbReference type="InterPro" id="IPR043502">
    <property type="entry name" value="DNA/RNA_pol_sf"/>
</dbReference>
<keyword evidence="5" id="KW-1185">Reference proteome</keyword>
<evidence type="ECO:0000256" key="1">
    <source>
        <dbReference type="SAM" id="MobiDB-lite"/>
    </source>
</evidence>
<comment type="caution">
    <text evidence="4">The sequence shown here is derived from an EMBL/GenBank/DDBJ whole genome shotgun (WGS) entry which is preliminary data.</text>
</comment>
<evidence type="ECO:0000259" key="2">
    <source>
        <dbReference type="Pfam" id="PF00078"/>
    </source>
</evidence>
<dbReference type="InterPro" id="IPR000477">
    <property type="entry name" value="RT_dom"/>
</dbReference>
<dbReference type="PANTHER" id="PTHR35046:SF9">
    <property type="entry name" value="RNA-DIRECTED DNA POLYMERASE"/>
    <property type="match status" value="1"/>
</dbReference>
<feature type="region of interest" description="Disordered" evidence="1">
    <location>
        <begin position="197"/>
        <end position="232"/>
    </location>
</feature>
<dbReference type="InterPro" id="IPR043128">
    <property type="entry name" value="Rev_trsase/Diguanyl_cyclase"/>
</dbReference>
<feature type="domain" description="Reverse transcriptase" evidence="2">
    <location>
        <begin position="330"/>
        <end position="409"/>
    </location>
</feature>